<dbReference type="AlphaFoldDB" id="A0A820MHJ3"/>
<dbReference type="Proteomes" id="UP000663868">
    <property type="component" value="Unassembled WGS sequence"/>
</dbReference>
<feature type="non-terminal residue" evidence="4">
    <location>
        <position position="1"/>
    </location>
</feature>
<dbReference type="PANTHER" id="PTHR24198">
    <property type="entry name" value="ANKYRIN REPEAT AND PROTEIN KINASE DOMAIN-CONTAINING PROTEIN"/>
    <property type="match status" value="1"/>
</dbReference>
<dbReference type="InterPro" id="IPR002110">
    <property type="entry name" value="Ankyrin_rpt"/>
</dbReference>
<dbReference type="InterPro" id="IPR036770">
    <property type="entry name" value="Ankyrin_rpt-contain_sf"/>
</dbReference>
<keyword evidence="2 3" id="KW-0040">ANK repeat</keyword>
<organism evidence="4 5">
    <name type="scientific">Adineta steineri</name>
    <dbReference type="NCBI Taxonomy" id="433720"/>
    <lineage>
        <taxon>Eukaryota</taxon>
        <taxon>Metazoa</taxon>
        <taxon>Spiralia</taxon>
        <taxon>Gnathifera</taxon>
        <taxon>Rotifera</taxon>
        <taxon>Eurotatoria</taxon>
        <taxon>Bdelloidea</taxon>
        <taxon>Adinetida</taxon>
        <taxon>Adinetidae</taxon>
        <taxon>Adineta</taxon>
    </lineage>
</organism>
<dbReference type="Gene3D" id="1.25.40.20">
    <property type="entry name" value="Ankyrin repeat-containing domain"/>
    <property type="match status" value="1"/>
</dbReference>
<accession>A0A820MHJ3</accession>
<dbReference type="EMBL" id="CAJOBB010021229">
    <property type="protein sequence ID" value="CAF4374342.1"/>
    <property type="molecule type" value="Genomic_DNA"/>
</dbReference>
<gene>
    <name evidence="4" type="ORF">KXQ929_LOCUS49540</name>
</gene>
<sequence>SIIGLALRPDHLDSATWLLEHGFMFKQNEADELIHDILAEKIFSGEPEHILQFLCKEGNATLSTIYDEGNTALHLAASMASTEPLKFLISLDFDPDVINQAKETPLFVAARTNNIDTACVLIAHGIDCGIKNIH</sequence>
<dbReference type="PROSITE" id="PS50088">
    <property type="entry name" value="ANK_REPEAT"/>
    <property type="match status" value="1"/>
</dbReference>
<feature type="non-terminal residue" evidence="4">
    <location>
        <position position="134"/>
    </location>
</feature>
<dbReference type="PANTHER" id="PTHR24198:SF165">
    <property type="entry name" value="ANKYRIN REPEAT-CONTAINING PROTEIN-RELATED"/>
    <property type="match status" value="1"/>
</dbReference>
<name>A0A820MHJ3_9BILA</name>
<reference evidence="4" key="1">
    <citation type="submission" date="2021-02" db="EMBL/GenBank/DDBJ databases">
        <authorList>
            <person name="Nowell W R."/>
        </authorList>
    </citation>
    <scope>NUCLEOTIDE SEQUENCE</scope>
</reference>
<evidence type="ECO:0008006" key="6">
    <source>
        <dbReference type="Google" id="ProtNLM"/>
    </source>
</evidence>
<dbReference type="SUPFAM" id="SSF48403">
    <property type="entry name" value="Ankyrin repeat"/>
    <property type="match status" value="1"/>
</dbReference>
<evidence type="ECO:0000313" key="5">
    <source>
        <dbReference type="Proteomes" id="UP000663868"/>
    </source>
</evidence>
<dbReference type="PROSITE" id="PS50297">
    <property type="entry name" value="ANK_REP_REGION"/>
    <property type="match status" value="1"/>
</dbReference>
<proteinExistence type="predicted"/>
<evidence type="ECO:0000256" key="2">
    <source>
        <dbReference type="ARBA" id="ARBA00023043"/>
    </source>
</evidence>
<dbReference type="Pfam" id="PF12796">
    <property type="entry name" value="Ank_2"/>
    <property type="match status" value="1"/>
</dbReference>
<keyword evidence="1" id="KW-0677">Repeat</keyword>
<evidence type="ECO:0000256" key="1">
    <source>
        <dbReference type="ARBA" id="ARBA00022737"/>
    </source>
</evidence>
<feature type="repeat" description="ANK" evidence="3">
    <location>
        <begin position="68"/>
        <end position="100"/>
    </location>
</feature>
<dbReference type="SMART" id="SM00248">
    <property type="entry name" value="ANK"/>
    <property type="match status" value="2"/>
</dbReference>
<evidence type="ECO:0000256" key="3">
    <source>
        <dbReference type="PROSITE-ProRule" id="PRU00023"/>
    </source>
</evidence>
<comment type="caution">
    <text evidence="4">The sequence shown here is derived from an EMBL/GenBank/DDBJ whole genome shotgun (WGS) entry which is preliminary data.</text>
</comment>
<protein>
    <recommendedName>
        <fullName evidence="6">Ankyrin repeat protein</fullName>
    </recommendedName>
</protein>
<evidence type="ECO:0000313" key="4">
    <source>
        <dbReference type="EMBL" id="CAF4374342.1"/>
    </source>
</evidence>